<dbReference type="Gene3D" id="1.25.40.10">
    <property type="entry name" value="Tetratricopeptide repeat domain"/>
    <property type="match status" value="3"/>
</dbReference>
<dbReference type="InterPro" id="IPR015943">
    <property type="entry name" value="WD40/YVTN_repeat-like_dom_sf"/>
</dbReference>
<sequence length="1490" mass="165661">MTEQSQPIGIDVGSQVWAVTFSANGEFIVSGDDREVRVWRTEDGKEMATTVSTGVVNSGTYLSNELLLWNPTTFKQVLNAVDFSPDSTRLVSASWNTATIWDVTNRKQIQKLRHRAVGDRIATATEKSVRVWDSSDGIGVKPYYNTGLVWFNNHLFVVSKDTIKQLDASTGNGFSSIAIPKHGQFIAYSTKDTLVVVQHSQDIHSIAFSPDDRFLAIGGQHGKIGIQSLSRIIDSIPSSRLQPTFQEPDIQVDDAASNSPTPLSLLHITSQEPVIQVDDTSNPPTPSSPLHATFQEPDIQVDDTASNSPTSSSPLRCTSLEPPIQIDDPASGSTILLSCLHPTLRDPDIHIDDAVLDSWINDQLENADTLLTAAISHSHSPSHHALANRSAVRARLQKWDAALQDAEMAIDVQPSIIAFMAKSIAHVGNGEKDKGYRTCDIAFEHFHSSHVTFLLLIKAIIVFMAGDHIDAISRLDDLIATIRFNSVCYTVQSYMYLLLGSSQMERGDYERAIHSFERARAQMPDDVGQTLFAISLITGWKFDNLHIVIRQHLCEALFAVGRIKDAGESLLEMVHTLEDKVYTSVPITKWVSDFAQQCLSTLENDGHATSNASQQADPLMLHATVNLQAPTRLLGVWANATLASSEWKDALAAAFVAPKFAIYEAVCERLETIGRIRDAVECFYAMTSELGEKNEAMTEWVCDFTQRCLSAHGDATSNANRGSNMSTTLTPLLREWAKAKLTRDSWKDVLLSATGFTLSGVEVYRALCERLETINRMADAIECFQEMTNELGEETTGLHGEHLAWALDFKRRALEKLEGLGDKAVDAERYDDAISPYSTALSLIPSSQAILVKRSKAWLATGSWKQAVEDANQVITLDPSSPWGYEIKHAALHKGGDYDNAIDALEAMLTKMAESPDPDVQQQGDWYICPSSTRALIRKVVQRTLLRSPRVLINIATGRLHDRTEQASAFEALPIFKELVSSTTTRIDYVRIKREVRQYFQYVMLSHKWEDNEPLFQQVVHIAVYDLDTSSTHDKLQTFCKIVGDAGFNWAWSDTCCIDKSDHFVLQEALVAMFQWYQGSAMVIVFLRGVRRPSPCGALAASIWNTRAWTLQEYIAAKVIRFYTEDWTLYRDLDLPNHKECPEIISEMEQATGVSAQQLMVLSPGLSNIRTKLRLASTRRTTRVEDAAYSLLGIFSAIGIPAIYGEGEASLGRLLANVLTRSGDASTLAWTGESSRFNSCLPARIAVFNGPAASHLPSPIPDSEMEHIITGLRVPSFDLDAALILYNRLNELPTPRFAESRMTLPCIAFQLPPFLAQRTALGRVYRTNTTPFGVLEVRTRHDLSRMKPIYLVHPWLDTLLQHENMMHSTAFMEEDVVPPPSPDTDDGENSGDELNNEEVDDDSASLDELPSLPSPVEIISMDREGRETRARRLVARLRQPFGALLFTLASTDRRATDYRRVAADSMITVRFQDNVSLANILDNVRTLDVL</sequence>
<feature type="region of interest" description="Disordered" evidence="2">
    <location>
        <begin position="301"/>
        <end position="324"/>
    </location>
</feature>
<name>A0AAD4GBT4_BOLED</name>
<proteinExistence type="predicted"/>
<reference evidence="4" key="1">
    <citation type="submission" date="2019-10" db="EMBL/GenBank/DDBJ databases">
        <authorList>
            <consortium name="DOE Joint Genome Institute"/>
            <person name="Kuo A."/>
            <person name="Miyauchi S."/>
            <person name="Kiss E."/>
            <person name="Drula E."/>
            <person name="Kohler A."/>
            <person name="Sanchez-Garcia M."/>
            <person name="Andreopoulos B."/>
            <person name="Barry K.W."/>
            <person name="Bonito G."/>
            <person name="Buee M."/>
            <person name="Carver A."/>
            <person name="Chen C."/>
            <person name="Cichocki N."/>
            <person name="Clum A."/>
            <person name="Culley D."/>
            <person name="Crous P.W."/>
            <person name="Fauchery L."/>
            <person name="Girlanda M."/>
            <person name="Hayes R."/>
            <person name="Keri Z."/>
            <person name="LaButti K."/>
            <person name="Lipzen A."/>
            <person name="Lombard V."/>
            <person name="Magnuson J."/>
            <person name="Maillard F."/>
            <person name="Morin E."/>
            <person name="Murat C."/>
            <person name="Nolan M."/>
            <person name="Ohm R."/>
            <person name="Pangilinan J."/>
            <person name="Pereira M."/>
            <person name="Perotto S."/>
            <person name="Peter M."/>
            <person name="Riley R."/>
            <person name="Sitrit Y."/>
            <person name="Stielow B."/>
            <person name="Szollosi G."/>
            <person name="Zifcakova L."/>
            <person name="Stursova M."/>
            <person name="Spatafora J.W."/>
            <person name="Tedersoo L."/>
            <person name="Vaario L.-M."/>
            <person name="Yamada A."/>
            <person name="Yan M."/>
            <person name="Wang P."/>
            <person name="Xu J."/>
            <person name="Bruns T."/>
            <person name="Baldrian P."/>
            <person name="Vilgalys R."/>
            <person name="Henrissat B."/>
            <person name="Grigoriev I.V."/>
            <person name="Hibbett D."/>
            <person name="Nagy L.G."/>
            <person name="Martin F.M."/>
        </authorList>
    </citation>
    <scope>NUCLEOTIDE SEQUENCE</scope>
    <source>
        <strain evidence="4">BED1</strain>
    </source>
</reference>
<dbReference type="EMBL" id="WHUW01000029">
    <property type="protein sequence ID" value="KAF8434271.1"/>
    <property type="molecule type" value="Genomic_DNA"/>
</dbReference>
<organism evidence="4 5">
    <name type="scientific">Boletus edulis BED1</name>
    <dbReference type="NCBI Taxonomy" id="1328754"/>
    <lineage>
        <taxon>Eukaryota</taxon>
        <taxon>Fungi</taxon>
        <taxon>Dikarya</taxon>
        <taxon>Basidiomycota</taxon>
        <taxon>Agaricomycotina</taxon>
        <taxon>Agaricomycetes</taxon>
        <taxon>Agaricomycetidae</taxon>
        <taxon>Boletales</taxon>
        <taxon>Boletineae</taxon>
        <taxon>Boletaceae</taxon>
        <taxon>Boletoideae</taxon>
        <taxon>Boletus</taxon>
    </lineage>
</organism>
<dbReference type="Pfam" id="PF06985">
    <property type="entry name" value="HET"/>
    <property type="match status" value="1"/>
</dbReference>
<dbReference type="Proteomes" id="UP001194468">
    <property type="component" value="Unassembled WGS sequence"/>
</dbReference>
<dbReference type="Gene3D" id="2.130.10.10">
    <property type="entry name" value="YVTN repeat-like/Quinoprotein amine dehydrogenase"/>
    <property type="match status" value="2"/>
</dbReference>
<feature type="repeat" description="TPR" evidence="1">
    <location>
        <begin position="493"/>
        <end position="526"/>
    </location>
</feature>
<dbReference type="InterPro" id="IPR001680">
    <property type="entry name" value="WD40_rpt"/>
</dbReference>
<protein>
    <recommendedName>
        <fullName evidence="3">Heterokaryon incompatibility domain-containing protein</fullName>
    </recommendedName>
</protein>
<evidence type="ECO:0000256" key="1">
    <source>
        <dbReference type="PROSITE-ProRule" id="PRU00339"/>
    </source>
</evidence>
<feature type="repeat" description="TPR" evidence="1">
    <location>
        <begin position="814"/>
        <end position="847"/>
    </location>
</feature>
<evidence type="ECO:0000313" key="4">
    <source>
        <dbReference type="EMBL" id="KAF8434271.1"/>
    </source>
</evidence>
<evidence type="ECO:0000313" key="5">
    <source>
        <dbReference type="Proteomes" id="UP001194468"/>
    </source>
</evidence>
<feature type="compositionally biased region" description="Acidic residues" evidence="2">
    <location>
        <begin position="1383"/>
        <end position="1405"/>
    </location>
</feature>
<dbReference type="InterPro" id="IPR036322">
    <property type="entry name" value="WD40_repeat_dom_sf"/>
</dbReference>
<dbReference type="SMART" id="SM00028">
    <property type="entry name" value="TPR"/>
    <property type="match status" value="4"/>
</dbReference>
<feature type="compositionally biased region" description="Polar residues" evidence="2">
    <location>
        <begin position="303"/>
        <end position="316"/>
    </location>
</feature>
<keyword evidence="5" id="KW-1185">Reference proteome</keyword>
<gene>
    <name evidence="4" type="ORF">L210DRAFT_3553473</name>
</gene>
<evidence type="ECO:0000259" key="3">
    <source>
        <dbReference type="Pfam" id="PF06985"/>
    </source>
</evidence>
<dbReference type="Pfam" id="PF00400">
    <property type="entry name" value="WD40"/>
    <property type="match status" value="3"/>
</dbReference>
<accession>A0AAD4GBT4</accession>
<dbReference type="PROSITE" id="PS50005">
    <property type="entry name" value="TPR"/>
    <property type="match status" value="2"/>
</dbReference>
<dbReference type="PANTHER" id="PTHR10622:SF10">
    <property type="entry name" value="HET DOMAIN-CONTAINING PROTEIN"/>
    <property type="match status" value="1"/>
</dbReference>
<dbReference type="PANTHER" id="PTHR10622">
    <property type="entry name" value="HET DOMAIN-CONTAINING PROTEIN"/>
    <property type="match status" value="1"/>
</dbReference>
<reference evidence="4" key="2">
    <citation type="journal article" date="2020" name="Nat. Commun.">
        <title>Large-scale genome sequencing of mycorrhizal fungi provides insights into the early evolution of symbiotic traits.</title>
        <authorList>
            <person name="Miyauchi S."/>
            <person name="Kiss E."/>
            <person name="Kuo A."/>
            <person name="Drula E."/>
            <person name="Kohler A."/>
            <person name="Sanchez-Garcia M."/>
            <person name="Morin E."/>
            <person name="Andreopoulos B."/>
            <person name="Barry K.W."/>
            <person name="Bonito G."/>
            <person name="Buee M."/>
            <person name="Carver A."/>
            <person name="Chen C."/>
            <person name="Cichocki N."/>
            <person name="Clum A."/>
            <person name="Culley D."/>
            <person name="Crous P.W."/>
            <person name="Fauchery L."/>
            <person name="Girlanda M."/>
            <person name="Hayes R.D."/>
            <person name="Keri Z."/>
            <person name="LaButti K."/>
            <person name="Lipzen A."/>
            <person name="Lombard V."/>
            <person name="Magnuson J."/>
            <person name="Maillard F."/>
            <person name="Murat C."/>
            <person name="Nolan M."/>
            <person name="Ohm R.A."/>
            <person name="Pangilinan J."/>
            <person name="Pereira M.F."/>
            <person name="Perotto S."/>
            <person name="Peter M."/>
            <person name="Pfister S."/>
            <person name="Riley R."/>
            <person name="Sitrit Y."/>
            <person name="Stielow J.B."/>
            <person name="Szollosi G."/>
            <person name="Zifcakova L."/>
            <person name="Stursova M."/>
            <person name="Spatafora J.W."/>
            <person name="Tedersoo L."/>
            <person name="Vaario L.M."/>
            <person name="Yamada A."/>
            <person name="Yan M."/>
            <person name="Wang P."/>
            <person name="Xu J."/>
            <person name="Bruns T."/>
            <person name="Baldrian P."/>
            <person name="Vilgalys R."/>
            <person name="Dunand C."/>
            <person name="Henrissat B."/>
            <person name="Grigoriev I.V."/>
            <person name="Hibbett D."/>
            <person name="Nagy L.G."/>
            <person name="Martin F.M."/>
        </authorList>
    </citation>
    <scope>NUCLEOTIDE SEQUENCE</scope>
    <source>
        <strain evidence="4">BED1</strain>
    </source>
</reference>
<dbReference type="InterPro" id="IPR010730">
    <property type="entry name" value="HET"/>
</dbReference>
<dbReference type="SUPFAM" id="SSF50978">
    <property type="entry name" value="WD40 repeat-like"/>
    <property type="match status" value="1"/>
</dbReference>
<comment type="caution">
    <text evidence="4">The sequence shown here is derived from an EMBL/GenBank/DDBJ whole genome shotgun (WGS) entry which is preliminary data.</text>
</comment>
<keyword evidence="1" id="KW-0802">TPR repeat</keyword>
<evidence type="ECO:0000256" key="2">
    <source>
        <dbReference type="SAM" id="MobiDB-lite"/>
    </source>
</evidence>
<dbReference type="SUPFAM" id="SSF48452">
    <property type="entry name" value="TPR-like"/>
    <property type="match status" value="2"/>
</dbReference>
<dbReference type="InterPro" id="IPR019734">
    <property type="entry name" value="TPR_rpt"/>
</dbReference>
<feature type="domain" description="Heterokaryon incompatibility" evidence="3">
    <location>
        <begin position="1002"/>
        <end position="1089"/>
    </location>
</feature>
<dbReference type="SMART" id="SM00320">
    <property type="entry name" value="WD40"/>
    <property type="match status" value="3"/>
</dbReference>
<dbReference type="InterPro" id="IPR011990">
    <property type="entry name" value="TPR-like_helical_dom_sf"/>
</dbReference>
<dbReference type="Pfam" id="PF13432">
    <property type="entry name" value="TPR_16"/>
    <property type="match status" value="1"/>
</dbReference>
<feature type="region of interest" description="Disordered" evidence="2">
    <location>
        <begin position="1374"/>
        <end position="1411"/>
    </location>
</feature>